<accession>A0A266Q5P1</accession>
<evidence type="ECO:0000256" key="3">
    <source>
        <dbReference type="ARBA" id="ARBA00022741"/>
    </source>
</evidence>
<dbReference type="PROSITE" id="PS50893">
    <property type="entry name" value="ABC_TRANSPORTER_2"/>
    <property type="match status" value="1"/>
</dbReference>
<comment type="function">
    <text evidence="6">Part of the ABC transporter complex HmuTUV involved in hemin import. Responsible for energy coupling to the transport system.</text>
</comment>
<dbReference type="GO" id="GO:0016887">
    <property type="term" value="F:ATP hydrolysis activity"/>
    <property type="evidence" value="ECO:0007669"/>
    <property type="project" value="InterPro"/>
</dbReference>
<comment type="similarity">
    <text evidence="1">Belongs to the ABC transporter superfamily.</text>
</comment>
<keyword evidence="5" id="KW-1278">Translocase</keyword>
<evidence type="ECO:0000259" key="7">
    <source>
        <dbReference type="PROSITE" id="PS50893"/>
    </source>
</evidence>
<dbReference type="Pfam" id="PF00005">
    <property type="entry name" value="ABC_tran"/>
    <property type="match status" value="1"/>
</dbReference>
<keyword evidence="4" id="KW-0067">ATP-binding</keyword>
<dbReference type="GO" id="GO:0005524">
    <property type="term" value="F:ATP binding"/>
    <property type="evidence" value="ECO:0007669"/>
    <property type="project" value="UniProtKB-KW"/>
</dbReference>
<dbReference type="EMBL" id="NHNI01000002">
    <property type="protein sequence ID" value="OZY85152.1"/>
    <property type="molecule type" value="Genomic_DNA"/>
</dbReference>
<evidence type="ECO:0000256" key="4">
    <source>
        <dbReference type="ARBA" id="ARBA00022840"/>
    </source>
</evidence>
<dbReference type="Gene3D" id="3.40.50.300">
    <property type="entry name" value="P-loop containing nucleotide triphosphate hydrolases"/>
    <property type="match status" value="1"/>
</dbReference>
<proteinExistence type="inferred from homology"/>
<dbReference type="InterPro" id="IPR003439">
    <property type="entry name" value="ABC_transporter-like_ATP-bd"/>
</dbReference>
<dbReference type="AlphaFoldDB" id="A0A266Q5P1"/>
<protein>
    <recommendedName>
        <fullName evidence="7">ABC transporter domain-containing protein</fullName>
    </recommendedName>
</protein>
<dbReference type="InterPro" id="IPR027417">
    <property type="entry name" value="P-loop_NTPase"/>
</dbReference>
<keyword evidence="9" id="KW-1185">Reference proteome</keyword>
<feature type="domain" description="ABC transporter" evidence="7">
    <location>
        <begin position="5"/>
        <end position="246"/>
    </location>
</feature>
<reference evidence="9" key="1">
    <citation type="submission" date="2017-05" db="EMBL/GenBank/DDBJ databases">
        <authorList>
            <person name="Barney B.M."/>
        </authorList>
    </citation>
    <scope>NUCLEOTIDE SEQUENCE [LARGE SCALE GENOMIC DNA]</scope>
    <source>
        <strain evidence="9">PSBB022</strain>
    </source>
</reference>
<dbReference type="Proteomes" id="UP000216101">
    <property type="component" value="Unassembled WGS sequence"/>
</dbReference>
<dbReference type="FunFam" id="3.40.50.300:FF:000134">
    <property type="entry name" value="Iron-enterobactin ABC transporter ATP-binding protein"/>
    <property type="match status" value="1"/>
</dbReference>
<gene>
    <name evidence="8" type="ORF">CBP51_14475</name>
</gene>
<evidence type="ECO:0000256" key="5">
    <source>
        <dbReference type="ARBA" id="ARBA00022967"/>
    </source>
</evidence>
<organism evidence="8 9">
    <name type="scientific">Cellvibrio mixtus</name>
    <dbReference type="NCBI Taxonomy" id="39650"/>
    <lineage>
        <taxon>Bacteria</taxon>
        <taxon>Pseudomonadati</taxon>
        <taxon>Pseudomonadota</taxon>
        <taxon>Gammaproteobacteria</taxon>
        <taxon>Cellvibrionales</taxon>
        <taxon>Cellvibrionaceae</taxon>
        <taxon>Cellvibrio</taxon>
    </lineage>
</organism>
<dbReference type="SMART" id="SM00382">
    <property type="entry name" value="AAA"/>
    <property type="match status" value="1"/>
</dbReference>
<evidence type="ECO:0000256" key="1">
    <source>
        <dbReference type="ARBA" id="ARBA00005417"/>
    </source>
</evidence>
<evidence type="ECO:0000256" key="6">
    <source>
        <dbReference type="ARBA" id="ARBA00037066"/>
    </source>
</evidence>
<name>A0A266Q5P1_9GAMM</name>
<dbReference type="CDD" id="cd03214">
    <property type="entry name" value="ABC_Iron-Siderophores_B12_Hemin"/>
    <property type="match status" value="1"/>
</dbReference>
<evidence type="ECO:0000313" key="8">
    <source>
        <dbReference type="EMBL" id="OZY85152.1"/>
    </source>
</evidence>
<keyword evidence="3" id="KW-0547">Nucleotide-binding</keyword>
<dbReference type="PANTHER" id="PTHR42794:SF1">
    <property type="entry name" value="HEMIN IMPORT ATP-BINDING PROTEIN HMUV"/>
    <property type="match status" value="1"/>
</dbReference>
<dbReference type="InterPro" id="IPR003593">
    <property type="entry name" value="AAA+_ATPase"/>
</dbReference>
<dbReference type="SUPFAM" id="SSF52540">
    <property type="entry name" value="P-loop containing nucleoside triphosphate hydrolases"/>
    <property type="match status" value="1"/>
</dbReference>
<evidence type="ECO:0000256" key="2">
    <source>
        <dbReference type="ARBA" id="ARBA00022448"/>
    </source>
</evidence>
<sequence>MTTILSAQQVSFARDGNVILDKTDLALSAGEMVGLIGPNGAGKSSLLRVMAGLLQPDSGAVNLSVTANAAAQSLSTLSGPVRAQVMAYLPQQETPAWPLQVEHLVGLGRAPWHKPMSGKSARDKQAIEHALEITELQSLRQRIVTTLSGGELQRTLLARVFAGEPHIILADEPIAALDPYHQLHVMELLATHAQQGGTVLAALHDLSLAARFCSRLILLHHGKIVADGEPIQVLTTENLEQVYGISAYVDCREDGVVIIPRKRVL</sequence>
<dbReference type="PANTHER" id="PTHR42794">
    <property type="entry name" value="HEMIN IMPORT ATP-BINDING PROTEIN HMUV"/>
    <property type="match status" value="1"/>
</dbReference>
<evidence type="ECO:0000313" key="9">
    <source>
        <dbReference type="Proteomes" id="UP000216101"/>
    </source>
</evidence>
<keyword evidence="2" id="KW-0813">Transport</keyword>
<comment type="caution">
    <text evidence="8">The sequence shown here is derived from an EMBL/GenBank/DDBJ whole genome shotgun (WGS) entry which is preliminary data.</text>
</comment>